<dbReference type="PROSITE" id="PS51365">
    <property type="entry name" value="RENAL_DIPEPTIDASE_2"/>
    <property type="match status" value="1"/>
</dbReference>
<dbReference type="PROSITE" id="PS51257">
    <property type="entry name" value="PROKAR_LIPOPROTEIN"/>
    <property type="match status" value="1"/>
</dbReference>
<dbReference type="SUPFAM" id="SSF51556">
    <property type="entry name" value="Metallo-dependent hydrolases"/>
    <property type="match status" value="1"/>
</dbReference>
<dbReference type="Gene3D" id="1.10.287.650">
    <property type="entry name" value="L27 domain"/>
    <property type="match status" value="1"/>
</dbReference>
<name>A0A1I0CKD7_THASX</name>
<dbReference type="EMBL" id="FOHK01000005">
    <property type="protein sequence ID" value="SET20134.1"/>
    <property type="molecule type" value="Genomic_DNA"/>
</dbReference>
<protein>
    <submittedName>
        <fullName evidence="1">Membrane dipeptidase</fullName>
    </submittedName>
</protein>
<dbReference type="Gene3D" id="3.20.20.140">
    <property type="entry name" value="Metal-dependent hydrolases"/>
    <property type="match status" value="1"/>
</dbReference>
<dbReference type="InterPro" id="IPR008257">
    <property type="entry name" value="Pept_M19"/>
</dbReference>
<evidence type="ECO:0000313" key="2">
    <source>
        <dbReference type="Proteomes" id="UP000199308"/>
    </source>
</evidence>
<dbReference type="GO" id="GO:0006508">
    <property type="term" value="P:proteolysis"/>
    <property type="evidence" value="ECO:0007669"/>
    <property type="project" value="InterPro"/>
</dbReference>
<evidence type="ECO:0000313" key="1">
    <source>
        <dbReference type="EMBL" id="SET20134.1"/>
    </source>
</evidence>
<dbReference type="AlphaFoldDB" id="A0A1I0CKD7"/>
<dbReference type="PANTHER" id="PTHR10443:SF12">
    <property type="entry name" value="DIPEPTIDASE"/>
    <property type="match status" value="1"/>
</dbReference>
<dbReference type="GO" id="GO:0070573">
    <property type="term" value="F:metallodipeptidase activity"/>
    <property type="evidence" value="ECO:0007669"/>
    <property type="project" value="InterPro"/>
</dbReference>
<reference evidence="1 2" key="1">
    <citation type="submission" date="2016-10" db="EMBL/GenBank/DDBJ databases">
        <authorList>
            <person name="de Groot N.N."/>
        </authorList>
    </citation>
    <scope>NUCLEOTIDE SEQUENCE [LARGE SCALE GENOMIC DNA]</scope>
    <source>
        <strain evidence="1 2">DSM 19706</strain>
    </source>
</reference>
<dbReference type="STRING" id="349064.SAMN05660429_01232"/>
<gene>
    <name evidence="1" type="ORF">SAMN05660429_01232</name>
</gene>
<proteinExistence type="predicted"/>
<dbReference type="Proteomes" id="UP000199308">
    <property type="component" value="Unassembled WGS sequence"/>
</dbReference>
<accession>A0A1I0CKD7</accession>
<sequence>MRLKLTALATLFAITACTDPVVQEPSLMEQAQTLHKKIIILDTHHDISVANFTAEKNYTMELATQVNLPKMDAGLMDVSWLIVYTGQGPLTEQGYKDAYANAVAKFDAIHRLVEEIAPQQIELALTSQDVRSIISSGKKVAMIGVENGYPIGTDITRVKEFAERGARYMSLAHNGHNQLSDSHTGESEGQWLNNGLSDLGKLAVSEMNKWGIMIDISHPSKVANLEMIALSKAPVIASHSSARALYDHSRNLDDEELLAVKENGGVVQTVAFRGYVNGDKAKTFSDAKKAIYQEIAKEQGISLVPWSKFRTISTEEQNKARADWLLVESLSTEKIAIAGSNIDQVDVADFVDHIDYMVKLIGIDHVGISSDFDGGGGIKGWNDASETLNVTVELIKRGYSDQEIAKLWGENLLRVLDEVQRVASQMQETN</sequence>
<dbReference type="OrthoDB" id="9804920at2"/>
<organism evidence="1 2">
    <name type="scientific">Thalassotalea agarivorans</name>
    <name type="common">Thalassomonas agarivorans</name>
    <dbReference type="NCBI Taxonomy" id="349064"/>
    <lineage>
        <taxon>Bacteria</taxon>
        <taxon>Pseudomonadati</taxon>
        <taxon>Pseudomonadota</taxon>
        <taxon>Gammaproteobacteria</taxon>
        <taxon>Alteromonadales</taxon>
        <taxon>Colwelliaceae</taxon>
        <taxon>Thalassotalea</taxon>
    </lineage>
</organism>
<dbReference type="PANTHER" id="PTHR10443">
    <property type="entry name" value="MICROSOMAL DIPEPTIDASE"/>
    <property type="match status" value="1"/>
</dbReference>
<dbReference type="CDD" id="cd01301">
    <property type="entry name" value="rDP_like"/>
    <property type="match status" value="1"/>
</dbReference>
<keyword evidence="2" id="KW-1185">Reference proteome</keyword>
<dbReference type="InterPro" id="IPR032466">
    <property type="entry name" value="Metal_Hydrolase"/>
</dbReference>
<dbReference type="RefSeq" id="WP_093328530.1">
    <property type="nucleotide sequence ID" value="NZ_AP027363.1"/>
</dbReference>
<dbReference type="Pfam" id="PF01244">
    <property type="entry name" value="Peptidase_M19"/>
    <property type="match status" value="1"/>
</dbReference>